<proteinExistence type="predicted"/>
<evidence type="ECO:0000256" key="1">
    <source>
        <dbReference type="SAM" id="MobiDB-lite"/>
    </source>
</evidence>
<dbReference type="AlphaFoldDB" id="A0A9D1V2D9"/>
<dbReference type="InterPro" id="IPR029044">
    <property type="entry name" value="Nucleotide-diphossugar_trans"/>
</dbReference>
<gene>
    <name evidence="3" type="ORF">H9865_01960</name>
</gene>
<dbReference type="GO" id="GO:0016779">
    <property type="term" value="F:nucleotidyltransferase activity"/>
    <property type="evidence" value="ECO:0007669"/>
    <property type="project" value="UniProtKB-ARBA"/>
</dbReference>
<feature type="region of interest" description="Disordered" evidence="1">
    <location>
        <begin position="179"/>
        <end position="201"/>
    </location>
</feature>
<reference evidence="3" key="2">
    <citation type="submission" date="2021-04" db="EMBL/GenBank/DDBJ databases">
        <authorList>
            <person name="Gilroy R."/>
        </authorList>
    </citation>
    <scope>NUCLEOTIDE SEQUENCE</scope>
    <source>
        <strain evidence="3">2239</strain>
    </source>
</reference>
<accession>A0A9D1V2D9</accession>
<evidence type="ECO:0000313" key="3">
    <source>
        <dbReference type="EMBL" id="HIX04866.1"/>
    </source>
</evidence>
<protein>
    <submittedName>
        <fullName evidence="3">Nucleotidyltransferase family protein</fullName>
    </submittedName>
</protein>
<feature type="domain" description="MobA-like NTP transferase" evidence="2">
    <location>
        <begin position="6"/>
        <end position="167"/>
    </location>
</feature>
<dbReference type="SUPFAM" id="SSF53448">
    <property type="entry name" value="Nucleotide-diphospho-sugar transferases"/>
    <property type="match status" value="1"/>
</dbReference>
<evidence type="ECO:0000259" key="2">
    <source>
        <dbReference type="Pfam" id="PF12804"/>
    </source>
</evidence>
<dbReference type="PANTHER" id="PTHR43777">
    <property type="entry name" value="MOLYBDENUM COFACTOR CYTIDYLYLTRANSFERASE"/>
    <property type="match status" value="1"/>
</dbReference>
<comment type="caution">
    <text evidence="3">The sequence shown here is derived from an EMBL/GenBank/DDBJ whole genome shotgun (WGS) entry which is preliminary data.</text>
</comment>
<dbReference type="EMBL" id="DXFW01000004">
    <property type="protein sequence ID" value="HIX04866.1"/>
    <property type="molecule type" value="Genomic_DNA"/>
</dbReference>
<name>A0A9D1V2D9_9FIRM</name>
<evidence type="ECO:0000313" key="4">
    <source>
        <dbReference type="Proteomes" id="UP000824193"/>
    </source>
</evidence>
<dbReference type="PANTHER" id="PTHR43777:SF1">
    <property type="entry name" value="MOLYBDENUM COFACTOR CYTIDYLYLTRANSFERASE"/>
    <property type="match status" value="1"/>
</dbReference>
<dbReference type="CDD" id="cd04182">
    <property type="entry name" value="GT_2_like_f"/>
    <property type="match status" value="1"/>
</dbReference>
<dbReference type="Proteomes" id="UP000824193">
    <property type="component" value="Unassembled WGS sequence"/>
</dbReference>
<sequence length="201" mass="21171">MAEHLILLAAGSARRFGENKLLRPLNGRPLYAHGLAALLAAAKERPNADVTVVSRTPEILAAARAAGAKAVESPLSERGLSFTIKAALDSLKPLNERDYLLFAVADQPFLTAASVAALLEQAAPPTRGATLCFGEKVGSPTLFSASLAGQLRALEGDRGGRAVLRALGGECLRVQAESERELEDIDLPEQLPAPGEKESQK</sequence>
<reference evidence="3" key="1">
    <citation type="journal article" date="2021" name="PeerJ">
        <title>Extensive microbial diversity within the chicken gut microbiome revealed by metagenomics and culture.</title>
        <authorList>
            <person name="Gilroy R."/>
            <person name="Ravi A."/>
            <person name="Getino M."/>
            <person name="Pursley I."/>
            <person name="Horton D.L."/>
            <person name="Alikhan N.F."/>
            <person name="Baker D."/>
            <person name="Gharbi K."/>
            <person name="Hall N."/>
            <person name="Watson M."/>
            <person name="Adriaenssens E.M."/>
            <person name="Foster-Nyarko E."/>
            <person name="Jarju S."/>
            <person name="Secka A."/>
            <person name="Antonio M."/>
            <person name="Oren A."/>
            <person name="Chaudhuri R.R."/>
            <person name="La Ragione R."/>
            <person name="Hildebrand F."/>
            <person name="Pallen M.J."/>
        </authorList>
    </citation>
    <scope>NUCLEOTIDE SEQUENCE</scope>
    <source>
        <strain evidence="3">2239</strain>
    </source>
</reference>
<dbReference type="Pfam" id="PF12804">
    <property type="entry name" value="NTP_transf_3"/>
    <property type="match status" value="1"/>
</dbReference>
<dbReference type="Gene3D" id="3.90.550.10">
    <property type="entry name" value="Spore Coat Polysaccharide Biosynthesis Protein SpsA, Chain A"/>
    <property type="match status" value="1"/>
</dbReference>
<organism evidence="3 4">
    <name type="scientific">Candidatus Allofournierella pullicola</name>
    <dbReference type="NCBI Taxonomy" id="2838596"/>
    <lineage>
        <taxon>Bacteria</taxon>
        <taxon>Bacillati</taxon>
        <taxon>Bacillota</taxon>
        <taxon>Clostridia</taxon>
        <taxon>Eubacteriales</taxon>
        <taxon>Oscillospiraceae</taxon>
        <taxon>Allofournierella</taxon>
    </lineage>
</organism>
<dbReference type="InterPro" id="IPR025877">
    <property type="entry name" value="MobA-like_NTP_Trfase"/>
</dbReference>